<dbReference type="PATRIC" id="fig|265546.4.peg.2089"/>
<feature type="transmembrane region" description="Helical" evidence="6">
    <location>
        <begin position="40"/>
        <end position="59"/>
    </location>
</feature>
<feature type="transmembrane region" description="Helical" evidence="6">
    <location>
        <begin position="285"/>
        <end position="305"/>
    </location>
</feature>
<keyword evidence="5 6" id="KW-0472">Membrane</keyword>
<dbReference type="GO" id="GO:0016020">
    <property type="term" value="C:membrane"/>
    <property type="evidence" value="ECO:0007669"/>
    <property type="project" value="UniProtKB-SubCell"/>
</dbReference>
<dbReference type="Pfam" id="PF01384">
    <property type="entry name" value="PHO4"/>
    <property type="match status" value="2"/>
</dbReference>
<dbReference type="PANTHER" id="PTHR11101">
    <property type="entry name" value="PHOSPHATE TRANSPORTER"/>
    <property type="match status" value="1"/>
</dbReference>
<dbReference type="RefSeq" id="WP_021093948.1">
    <property type="nucleotide sequence ID" value="NZ_ANOC01000004.1"/>
</dbReference>
<gene>
    <name evidence="7" type="ORF">JV16_02084</name>
</gene>
<dbReference type="PANTHER" id="PTHR11101:SF80">
    <property type="entry name" value="PHOSPHATE TRANSPORTER"/>
    <property type="match status" value="1"/>
</dbReference>
<dbReference type="GO" id="GO:0005315">
    <property type="term" value="F:phosphate transmembrane transporter activity"/>
    <property type="evidence" value="ECO:0007669"/>
    <property type="project" value="InterPro"/>
</dbReference>
<feature type="transmembrane region" description="Helical" evidence="6">
    <location>
        <begin position="255"/>
        <end position="273"/>
    </location>
</feature>
<proteinExistence type="predicted"/>
<dbReference type="EMBL" id="JXTG01000011">
    <property type="protein sequence ID" value="KIP20785.1"/>
    <property type="molecule type" value="Genomic_DNA"/>
</dbReference>
<accession>A0A0D0G615</accession>
<reference evidence="7 8" key="1">
    <citation type="submission" date="2015-01" db="EMBL/GenBank/DDBJ databases">
        <title>Genome sequence of Anoxybacillus ayderensis strain AB04.</title>
        <authorList>
            <person name="Belduz A.O."/>
            <person name="Canakci S."/>
            <person name="Chan K.-G."/>
            <person name="Kahar U.M."/>
            <person name="Yaakob A.S."/>
            <person name="Chan C.S."/>
            <person name="Goh K.M."/>
        </authorList>
    </citation>
    <scope>NUCLEOTIDE SEQUENCE [LARGE SCALE GENOMIC DNA]</scope>
    <source>
        <strain evidence="7 8">AB04</strain>
    </source>
</reference>
<feature type="transmembrane region" description="Helical" evidence="6">
    <location>
        <begin position="196"/>
        <end position="217"/>
    </location>
</feature>
<dbReference type="InterPro" id="IPR001204">
    <property type="entry name" value="Phos_transporter"/>
</dbReference>
<name>A0A0D0G615_9BACL</name>
<feature type="transmembrane region" description="Helical" evidence="6">
    <location>
        <begin position="71"/>
        <end position="91"/>
    </location>
</feature>
<feature type="transmembrane region" description="Helical" evidence="6">
    <location>
        <begin position="311"/>
        <end position="330"/>
    </location>
</feature>
<feature type="transmembrane region" description="Helical" evidence="6">
    <location>
        <begin position="156"/>
        <end position="176"/>
    </location>
</feature>
<feature type="transmembrane region" description="Helical" evidence="6">
    <location>
        <begin position="123"/>
        <end position="144"/>
    </location>
</feature>
<dbReference type="Proteomes" id="UP000032047">
    <property type="component" value="Unassembled WGS sequence"/>
</dbReference>
<evidence type="ECO:0000256" key="4">
    <source>
        <dbReference type="ARBA" id="ARBA00022989"/>
    </source>
</evidence>
<organism evidence="7 8">
    <name type="scientific">Anoxybacillus ayderensis</name>
    <dbReference type="NCBI Taxonomy" id="265546"/>
    <lineage>
        <taxon>Bacteria</taxon>
        <taxon>Bacillati</taxon>
        <taxon>Bacillota</taxon>
        <taxon>Bacilli</taxon>
        <taxon>Bacillales</taxon>
        <taxon>Anoxybacillaceae</taxon>
        <taxon>Anoxybacillus</taxon>
    </lineage>
</organism>
<evidence type="ECO:0000256" key="5">
    <source>
        <dbReference type="ARBA" id="ARBA00023136"/>
    </source>
</evidence>
<keyword evidence="3 6" id="KW-0812">Transmembrane</keyword>
<comment type="subcellular location">
    <subcellularLocation>
        <location evidence="1">Membrane</location>
        <topology evidence="1">Multi-pass membrane protein</topology>
    </subcellularLocation>
</comment>
<feature type="transmembrane region" description="Helical" evidence="6">
    <location>
        <begin position="229"/>
        <end position="249"/>
    </location>
</feature>
<comment type="caution">
    <text evidence="7">The sequence shown here is derived from an EMBL/GenBank/DDBJ whole genome shotgun (WGS) entry which is preliminary data.</text>
</comment>
<keyword evidence="8" id="KW-1185">Reference proteome</keyword>
<evidence type="ECO:0000313" key="8">
    <source>
        <dbReference type="Proteomes" id="UP000032047"/>
    </source>
</evidence>
<protein>
    <submittedName>
        <fullName evidence="7">Sulfate permease CysP</fullName>
    </submittedName>
</protein>
<sequence>MVIVAFIIAFFFAMNIGGSGAAATMGAAYGSGTLPNKRIALLLCAIAIFLGSLGGGEVVKTIGSGIVPPSILQTELVVIVLAAATISLFAANVLGIPLSTSEVTVGAVVGAGIAYQSVYVGKLLWIVSFWLITPLAAFSFAFFISKWLKGKTVKQNKWIGFLLIIAGFFEAFSAGMNNVANAVGPLVGAGLLSVQHGIIFGGLFVALGALLLGSRVLETNGKKITTFSQLEGCIISGIGATLVIVSSLFGLPVPLTQITTSAIIGIGTTKSGFSIWQKQIVIQVLKVWVVSPIFALAVSYSLIKLFLHSDVYTAIAIVSVCFATLGTISLKKTITEERRSFHEHGGGI</sequence>
<evidence type="ECO:0000313" key="7">
    <source>
        <dbReference type="EMBL" id="KIP20785.1"/>
    </source>
</evidence>
<evidence type="ECO:0000256" key="3">
    <source>
        <dbReference type="ARBA" id="ARBA00022692"/>
    </source>
</evidence>
<keyword evidence="4 6" id="KW-1133">Transmembrane helix</keyword>
<keyword evidence="2" id="KW-0813">Transport</keyword>
<evidence type="ECO:0000256" key="6">
    <source>
        <dbReference type="SAM" id="Phobius"/>
    </source>
</evidence>
<evidence type="ECO:0000256" key="1">
    <source>
        <dbReference type="ARBA" id="ARBA00004141"/>
    </source>
</evidence>
<dbReference type="GO" id="GO:0035435">
    <property type="term" value="P:phosphate ion transmembrane transport"/>
    <property type="evidence" value="ECO:0007669"/>
    <property type="project" value="TreeGrafter"/>
</dbReference>
<dbReference type="AlphaFoldDB" id="A0A0D0G615"/>
<evidence type="ECO:0000256" key="2">
    <source>
        <dbReference type="ARBA" id="ARBA00022448"/>
    </source>
</evidence>